<evidence type="ECO:0000313" key="2">
    <source>
        <dbReference type="Proteomes" id="UP001048976"/>
    </source>
</evidence>
<gene>
    <name evidence="1" type="ORF">KVG91_08955</name>
</gene>
<comment type="caution">
    <text evidence="1">The sequence shown here is derived from an EMBL/GenBank/DDBJ whole genome shotgun (WGS) entry which is preliminary data.</text>
</comment>
<keyword evidence="2" id="KW-1185">Reference proteome</keyword>
<evidence type="ECO:0000313" key="1">
    <source>
        <dbReference type="EMBL" id="MBV4452722.1"/>
    </source>
</evidence>
<sequence>MSILAAAGISPIKGVQSQVLQAIRTIGAGVVGGTRNSAMTVTTASASANYVADEVVVKSLLGKSAYTLASLSKTINLATVGAGGMDTGIAPANGFVALYVIYNPATGASAMLAVNSTSSVAPEIYGGVFMPFASAASALVGVWPTNASRQLIAGFMSDRKLSFFGISALITSTGPASYTALSIAGVVPPNAKRISGNLNGASSAVNSTMLVAVASDATGMGSSSIGFSTTVSGQGTNGYVDIGILTPQTLCWRGQARPGLRHIVFHALATHFKALKEFKDMTVRYIQCSGPDHKKIISIFSAPQNEDDYPNRGELEDNDPLLIAYLESIGLPMP</sequence>
<accession>A0ABS6NWX2</accession>
<dbReference type="RefSeq" id="WP_169377582.1">
    <property type="nucleotide sequence ID" value="NZ_JAHSTY010000001.1"/>
</dbReference>
<dbReference type="EMBL" id="JAHSTY010000001">
    <property type="protein sequence ID" value="MBV4452722.1"/>
    <property type="molecule type" value="Genomic_DNA"/>
</dbReference>
<organism evidence="1 2">
    <name type="scientific">Pseudomonas azadiae</name>
    <dbReference type="NCBI Taxonomy" id="2843612"/>
    <lineage>
        <taxon>Bacteria</taxon>
        <taxon>Pseudomonadati</taxon>
        <taxon>Pseudomonadota</taxon>
        <taxon>Gammaproteobacteria</taxon>
        <taxon>Pseudomonadales</taxon>
        <taxon>Pseudomonadaceae</taxon>
        <taxon>Pseudomonas</taxon>
    </lineage>
</organism>
<proteinExistence type="predicted"/>
<reference evidence="1" key="1">
    <citation type="submission" date="2021-06" db="EMBL/GenBank/DDBJ databases">
        <title>Updating the genus Pseudomonas: Description of 43 new species and partition of the Pseudomonas putida group.</title>
        <authorList>
            <person name="Girard L."/>
            <person name="Lood C."/>
            <person name="Vandamme P."/>
            <person name="Rokni-Zadeh H."/>
            <person name="Van Noort V."/>
            <person name="Hofte M."/>
            <person name="Lavigne R."/>
            <person name="De Mot R."/>
        </authorList>
    </citation>
    <scope>NUCLEOTIDE SEQUENCE</scope>
    <source>
        <strain evidence="1">SWRI103</strain>
    </source>
</reference>
<name>A0ABS6NWX2_9PSED</name>
<protein>
    <submittedName>
        <fullName evidence="1">Uncharacterized protein</fullName>
    </submittedName>
</protein>
<dbReference type="Proteomes" id="UP001048976">
    <property type="component" value="Unassembled WGS sequence"/>
</dbReference>